<name>A0ABX8LDP8_9BACT</name>
<organism evidence="2 3">
    <name type="scientific">Geomonas subterranea</name>
    <dbReference type="NCBI Taxonomy" id="2847989"/>
    <lineage>
        <taxon>Bacteria</taxon>
        <taxon>Pseudomonadati</taxon>
        <taxon>Thermodesulfobacteriota</taxon>
        <taxon>Desulfuromonadia</taxon>
        <taxon>Geobacterales</taxon>
        <taxon>Geobacteraceae</taxon>
        <taxon>Geomonas</taxon>
    </lineage>
</organism>
<evidence type="ECO:0000256" key="1">
    <source>
        <dbReference type="SAM" id="SignalP"/>
    </source>
</evidence>
<gene>
    <name evidence="2" type="ORF">KP001_13375</name>
</gene>
<proteinExistence type="predicted"/>
<protein>
    <submittedName>
        <fullName evidence="2">DNA-binding protein</fullName>
    </submittedName>
</protein>
<dbReference type="Proteomes" id="UP000683559">
    <property type="component" value="Chromosome"/>
</dbReference>
<sequence length="297" mass="31175">MKRYSTIMSVLVTLALPVAGTCADAPKAPEKADAKVEAVAAPKAAEKAEVKADTAAKAPEKAESKVEAIQKSMSKSGHSMMMGGAAPAEAGAAEVNANPTGKVIETMAGGGYTYANLEVADGTKTWVAYPVLETRVGDTLTFQGCMPMNKFQSKTLNRTFELILFCNAPEVKGAAAKPAKEAKKAAPGEKIKVEKAAGANAYTVEEIFTKRGSLNGKQVVVRGQVVKVANGIMNKNWLHLQDGTGNDKKKTNDLVVTTTDNAEEGDVITVSGTLAKDKDFGGGYKYTAIIEKGSVKK</sequence>
<reference evidence="2 3" key="1">
    <citation type="submission" date="2021-06" db="EMBL/GenBank/DDBJ databases">
        <title>Gemonas diversity in paddy soil.</title>
        <authorList>
            <person name="Liu G."/>
        </authorList>
    </citation>
    <scope>NUCLEOTIDE SEQUENCE [LARGE SCALE GENOMIC DNA]</scope>
    <source>
        <strain evidence="2 3">RG2</strain>
    </source>
</reference>
<keyword evidence="2" id="KW-0238">DNA-binding</keyword>
<feature type="chain" id="PRO_5045620077" evidence="1">
    <location>
        <begin position="24"/>
        <end position="297"/>
    </location>
</feature>
<evidence type="ECO:0000313" key="3">
    <source>
        <dbReference type="Proteomes" id="UP000683559"/>
    </source>
</evidence>
<dbReference type="GO" id="GO:0003677">
    <property type="term" value="F:DNA binding"/>
    <property type="evidence" value="ECO:0007669"/>
    <property type="project" value="UniProtKB-KW"/>
</dbReference>
<keyword evidence="1" id="KW-0732">Signal</keyword>
<evidence type="ECO:0000313" key="2">
    <source>
        <dbReference type="EMBL" id="QXE89441.1"/>
    </source>
</evidence>
<dbReference type="RefSeq" id="WP_217286121.1">
    <property type="nucleotide sequence ID" value="NZ_CP077683.1"/>
</dbReference>
<dbReference type="EMBL" id="CP077683">
    <property type="protein sequence ID" value="QXE89441.1"/>
    <property type="molecule type" value="Genomic_DNA"/>
</dbReference>
<keyword evidence="3" id="KW-1185">Reference proteome</keyword>
<accession>A0ABX8LDP8</accession>
<feature type="signal peptide" evidence="1">
    <location>
        <begin position="1"/>
        <end position="23"/>
    </location>
</feature>